<feature type="region of interest" description="Disordered" evidence="1">
    <location>
        <begin position="159"/>
        <end position="242"/>
    </location>
</feature>
<reference evidence="2 3" key="1">
    <citation type="submission" date="2016-10" db="EMBL/GenBank/DDBJ databases">
        <authorList>
            <person name="de Groot N.N."/>
        </authorList>
    </citation>
    <scope>NUCLEOTIDE SEQUENCE [LARGE SCALE GENOMIC DNA]</scope>
    <source>
        <strain evidence="2 3">DSM 40306</strain>
    </source>
</reference>
<gene>
    <name evidence="2" type="ORF">SAMN04490357_0010</name>
</gene>
<sequence>MNPIGGAPPGVWGSGGRFRARGRGVADWLVWLVMPGGVLERVLAPAHQRQDALQDTGTSRTGRARCRTGHCQLAPGPGCHHRHHHRARTASRARELRVRVRVVGRRGDRHRAGSPGLSATSARPAAAARAPAPGCARPAAPACPGTRASARPCPPVREALGGLGGRESGPVPEGAPGGRGRPWRASRALKRAHVRGHTRAHETGRTIGTDRGSRAGHGEGGLRSAADGSSRGPTRAARDAGRACRLRAITRTYA</sequence>
<dbReference type="Proteomes" id="UP000182375">
    <property type="component" value="Unassembled WGS sequence"/>
</dbReference>
<dbReference type="EMBL" id="FNTD01000001">
    <property type="protein sequence ID" value="SEB29510.1"/>
    <property type="molecule type" value="Genomic_DNA"/>
</dbReference>
<protein>
    <submittedName>
        <fullName evidence="2">Uncharacterized protein</fullName>
    </submittedName>
</protein>
<organism evidence="2 3">
    <name type="scientific">Streptomyces misionensis</name>
    <dbReference type="NCBI Taxonomy" id="67331"/>
    <lineage>
        <taxon>Bacteria</taxon>
        <taxon>Bacillati</taxon>
        <taxon>Actinomycetota</taxon>
        <taxon>Actinomycetes</taxon>
        <taxon>Kitasatosporales</taxon>
        <taxon>Streptomycetaceae</taxon>
        <taxon>Streptomyces</taxon>
    </lineage>
</organism>
<feature type="compositionally biased region" description="Basic residues" evidence="1">
    <location>
        <begin position="181"/>
        <end position="198"/>
    </location>
</feature>
<evidence type="ECO:0000256" key="1">
    <source>
        <dbReference type="SAM" id="MobiDB-lite"/>
    </source>
</evidence>
<evidence type="ECO:0000313" key="2">
    <source>
        <dbReference type="EMBL" id="SEB29510.1"/>
    </source>
</evidence>
<name>A0A1H4I6H1_9ACTN</name>
<proteinExistence type="predicted"/>
<dbReference type="AlphaFoldDB" id="A0A1H4I6H1"/>
<evidence type="ECO:0000313" key="3">
    <source>
        <dbReference type="Proteomes" id="UP000182375"/>
    </source>
</evidence>
<accession>A0A1H4I6H1</accession>